<dbReference type="Pfam" id="PF24994">
    <property type="entry name" value="GIL1_IRKI_C"/>
    <property type="match status" value="1"/>
</dbReference>
<sequence>MLQKFALAFKSKAAEFFAEEDDGHARGGVPFGGLDPVGAEEDITGLRVVKPGSKDPPASSPTTPLPAHHHKQQLQRALVSSLFVTVSSFHAAYLHLQAAHEPFRLDGIKDADRAAVSHLQRLSDLRRGYCDGAASCGLPLPSHLEAEVLENQSTLRKFETCFNQLQLEVDQKDAEASNLKQQLSGIEACNLHMERKLGTLSTSAAVDEGEKLLLSVGVFDTVLKEACKAAHRFTKTLIDLLKTSGWDLETMAKSIYPGVEFMKKGHLGYALLSYICLGMFSGFGTGGFESGDGCAPSADDLEQSRREFLRQFVEQCLDDPIDLLNANPDGDFGRFCERKHQRLIHPEMESSINLGQLHCRDTALGLWYPTSPLYEPFVGMCSLVWMLHKLAMAFDRPVEIFQVQQGADFSMVHMENVVRRRAMWALDARRKTRPKVGFTVVPGFRLGEVVIQCRVYVNYYR</sequence>
<evidence type="ECO:0000313" key="5">
    <source>
        <dbReference type="Proteomes" id="UP000652761"/>
    </source>
</evidence>
<dbReference type="InterPro" id="IPR006943">
    <property type="entry name" value="DUF641_pln"/>
</dbReference>
<evidence type="ECO:0000256" key="1">
    <source>
        <dbReference type="SAM" id="MobiDB-lite"/>
    </source>
</evidence>
<protein>
    <recommendedName>
        <fullName evidence="6">DUF641 domain-containing protein</fullName>
    </recommendedName>
</protein>
<reference evidence="4" key="1">
    <citation type="submission" date="2017-07" db="EMBL/GenBank/DDBJ databases">
        <title>Taro Niue Genome Assembly and Annotation.</title>
        <authorList>
            <person name="Atibalentja N."/>
            <person name="Keating K."/>
            <person name="Fields C.J."/>
        </authorList>
    </citation>
    <scope>NUCLEOTIDE SEQUENCE</scope>
    <source>
        <strain evidence="4">Niue_2</strain>
        <tissue evidence="4">Leaf</tissue>
    </source>
</reference>
<evidence type="ECO:0008006" key="6">
    <source>
        <dbReference type="Google" id="ProtNLM"/>
    </source>
</evidence>
<dbReference type="InterPro" id="IPR056813">
    <property type="entry name" value="GIL1_IRKI_C"/>
</dbReference>
<evidence type="ECO:0000259" key="3">
    <source>
        <dbReference type="Pfam" id="PF24994"/>
    </source>
</evidence>
<keyword evidence="5" id="KW-1185">Reference proteome</keyword>
<name>A0A843XHD6_COLES</name>
<dbReference type="InterPro" id="IPR040225">
    <property type="entry name" value="GIL1-like"/>
</dbReference>
<accession>A0A843XHD6</accession>
<evidence type="ECO:0000259" key="2">
    <source>
        <dbReference type="Pfam" id="PF04859"/>
    </source>
</evidence>
<dbReference type="OrthoDB" id="1915848at2759"/>
<feature type="region of interest" description="Disordered" evidence="1">
    <location>
        <begin position="48"/>
        <end position="70"/>
    </location>
</feature>
<dbReference type="Pfam" id="PF04859">
    <property type="entry name" value="DUF641"/>
    <property type="match status" value="1"/>
</dbReference>
<proteinExistence type="predicted"/>
<evidence type="ECO:0000313" key="4">
    <source>
        <dbReference type="EMBL" id="MQM18959.1"/>
    </source>
</evidence>
<feature type="compositionally biased region" description="Low complexity" evidence="1">
    <location>
        <begin position="56"/>
        <end position="66"/>
    </location>
</feature>
<comment type="caution">
    <text evidence="4">The sequence shown here is derived from an EMBL/GenBank/DDBJ whole genome shotgun (WGS) entry which is preliminary data.</text>
</comment>
<dbReference type="GO" id="GO:0009959">
    <property type="term" value="P:negative gravitropism"/>
    <property type="evidence" value="ECO:0007669"/>
    <property type="project" value="InterPro"/>
</dbReference>
<organism evidence="4 5">
    <name type="scientific">Colocasia esculenta</name>
    <name type="common">Wild taro</name>
    <name type="synonym">Arum esculentum</name>
    <dbReference type="NCBI Taxonomy" id="4460"/>
    <lineage>
        <taxon>Eukaryota</taxon>
        <taxon>Viridiplantae</taxon>
        <taxon>Streptophyta</taxon>
        <taxon>Embryophyta</taxon>
        <taxon>Tracheophyta</taxon>
        <taxon>Spermatophyta</taxon>
        <taxon>Magnoliopsida</taxon>
        <taxon>Liliopsida</taxon>
        <taxon>Araceae</taxon>
        <taxon>Aroideae</taxon>
        <taxon>Colocasieae</taxon>
        <taxon>Colocasia</taxon>
    </lineage>
</organism>
<dbReference type="Proteomes" id="UP000652761">
    <property type="component" value="Unassembled WGS sequence"/>
</dbReference>
<feature type="domain" description="GIL1/IRKI C-terminal" evidence="3">
    <location>
        <begin position="400"/>
        <end position="456"/>
    </location>
</feature>
<dbReference type="PANTHER" id="PTHR31161">
    <property type="entry name" value="PROTEIN GRAVITROPIC IN THE LIGHT 1"/>
    <property type="match status" value="1"/>
</dbReference>
<dbReference type="GO" id="GO:0009639">
    <property type="term" value="P:response to red or far red light"/>
    <property type="evidence" value="ECO:0007669"/>
    <property type="project" value="InterPro"/>
</dbReference>
<dbReference type="EMBL" id="NMUH01008549">
    <property type="protein sequence ID" value="MQM18959.1"/>
    <property type="molecule type" value="Genomic_DNA"/>
</dbReference>
<gene>
    <name evidence="4" type="ORF">Taro_051958</name>
</gene>
<dbReference type="AlphaFoldDB" id="A0A843XHD6"/>
<feature type="domain" description="DUF641" evidence="2">
    <location>
        <begin position="72"/>
        <end position="196"/>
    </location>
</feature>